<reference evidence="2 3" key="1">
    <citation type="submission" date="2015-04" db="EMBL/GenBank/DDBJ databases">
        <authorList>
            <person name="Syromyatnikov M.Y."/>
            <person name="Popov V.N."/>
        </authorList>
    </citation>
    <scope>NUCLEOTIDE SEQUENCE [LARGE SCALE GENOMIC DNA]</scope>
</reference>
<proteinExistence type="predicted"/>
<evidence type="ECO:0000313" key="2">
    <source>
        <dbReference type="EMBL" id="CRL08266.1"/>
    </source>
</evidence>
<dbReference type="Proteomes" id="UP000183832">
    <property type="component" value="Unassembled WGS sequence"/>
</dbReference>
<organism evidence="2 3">
    <name type="scientific">Clunio marinus</name>
    <dbReference type="NCBI Taxonomy" id="568069"/>
    <lineage>
        <taxon>Eukaryota</taxon>
        <taxon>Metazoa</taxon>
        <taxon>Ecdysozoa</taxon>
        <taxon>Arthropoda</taxon>
        <taxon>Hexapoda</taxon>
        <taxon>Insecta</taxon>
        <taxon>Pterygota</taxon>
        <taxon>Neoptera</taxon>
        <taxon>Endopterygota</taxon>
        <taxon>Diptera</taxon>
        <taxon>Nematocera</taxon>
        <taxon>Chironomoidea</taxon>
        <taxon>Chironomidae</taxon>
        <taxon>Clunio</taxon>
    </lineage>
</organism>
<keyword evidence="1" id="KW-1133">Transmembrane helix</keyword>
<keyword evidence="1" id="KW-0812">Transmembrane</keyword>
<dbReference type="EMBL" id="CVRI01000074">
    <property type="protein sequence ID" value="CRL08266.1"/>
    <property type="molecule type" value="Genomic_DNA"/>
</dbReference>
<keyword evidence="3" id="KW-1185">Reference proteome</keyword>
<gene>
    <name evidence="2" type="ORF">CLUMA_CG021058</name>
</gene>
<dbReference type="AlphaFoldDB" id="A0A1J1J8H7"/>
<keyword evidence="1" id="KW-0472">Membrane</keyword>
<name>A0A1J1J8H7_9DIPT</name>
<sequence length="206" mass="24230">MLCQHRKSDNFMFMSTYYNIFKYSIHLCPVAVYLLLLVTNLYLLSSEKTFYIKEETFLVGEIYKGNQFSSIEQKIDMKNEYLLDNEESSPSKTEFMSESIAIEMNFKKPNFKIVNLSEIDSGVFNLTFVLNIPWTKDFENKFSEKTLTLKYFISHGIEDLYDLQYYSMDKSISANIERVDKEMFLKMLGVCLELEISTIRGEVKIL</sequence>
<evidence type="ECO:0000313" key="3">
    <source>
        <dbReference type="Proteomes" id="UP000183832"/>
    </source>
</evidence>
<protein>
    <submittedName>
        <fullName evidence="2">CLUMA_CG021058, isoform A</fullName>
    </submittedName>
</protein>
<evidence type="ECO:0000256" key="1">
    <source>
        <dbReference type="SAM" id="Phobius"/>
    </source>
</evidence>
<feature type="transmembrane region" description="Helical" evidence="1">
    <location>
        <begin position="20"/>
        <end position="43"/>
    </location>
</feature>
<accession>A0A1J1J8H7</accession>